<evidence type="ECO:0000259" key="3">
    <source>
        <dbReference type="SMART" id="SM00460"/>
    </source>
</evidence>
<dbReference type="AlphaFoldDB" id="A0A0V8H5C3"/>
<keyword evidence="2" id="KW-0812">Transmembrane</keyword>
<evidence type="ECO:0000313" key="4">
    <source>
        <dbReference type="EMBL" id="SCC37197.1"/>
    </source>
</evidence>
<dbReference type="OrthoDB" id="9804872at2"/>
<feature type="transmembrane region" description="Helical" evidence="2">
    <location>
        <begin position="165"/>
        <end position="183"/>
    </location>
</feature>
<dbReference type="Proteomes" id="UP000181997">
    <property type="component" value="Unassembled WGS sequence"/>
</dbReference>
<feature type="compositionally biased region" description="Basic and acidic residues" evidence="1">
    <location>
        <begin position="577"/>
        <end position="588"/>
    </location>
</feature>
<dbReference type="PANTHER" id="PTHR42736">
    <property type="entry name" value="PROTEIN-GLUTAMINE GAMMA-GLUTAMYLTRANSFERASE"/>
    <property type="match status" value="1"/>
</dbReference>
<keyword evidence="2" id="KW-1133">Transmembrane helix</keyword>
<name>A0A0V8H5C3_9BACI</name>
<feature type="domain" description="Transglutaminase-like" evidence="3">
    <location>
        <begin position="477"/>
        <end position="552"/>
    </location>
</feature>
<dbReference type="RefSeq" id="WP_058300073.1">
    <property type="nucleotide sequence ID" value="NZ_FMAU01000012.1"/>
</dbReference>
<keyword evidence="2" id="KW-0472">Membrane</keyword>
<keyword evidence="4" id="KW-0378">Hydrolase</keyword>
<gene>
    <name evidence="4" type="ORF">GA0061094_4391</name>
</gene>
<dbReference type="SUPFAM" id="SSF54001">
    <property type="entry name" value="Cysteine proteinases"/>
    <property type="match status" value="1"/>
</dbReference>
<evidence type="ECO:0000256" key="2">
    <source>
        <dbReference type="SAM" id="Phobius"/>
    </source>
</evidence>
<dbReference type="InterPro" id="IPR002931">
    <property type="entry name" value="Transglutaminase-like"/>
</dbReference>
<proteinExistence type="predicted"/>
<feature type="region of interest" description="Disordered" evidence="1">
    <location>
        <begin position="570"/>
        <end position="596"/>
    </location>
</feature>
<keyword evidence="5" id="KW-1185">Reference proteome</keyword>
<dbReference type="SMART" id="SM00460">
    <property type="entry name" value="TGc"/>
    <property type="match status" value="1"/>
</dbReference>
<evidence type="ECO:0000313" key="5">
    <source>
        <dbReference type="Proteomes" id="UP000181997"/>
    </source>
</evidence>
<sequence length="735" mass="85022">MKGKASSNRFYSILIYLFGFLLLWEWLKPLKVVTDTGDLSYFIMFILLALTLSYFRVHFLLSGTVKAVFILVALHALYFQGSLLGLAWLGEFVKDVWRNLGLTLGRDWSGLSFVYRSLLFFILLWLMTYLIHYWLSVRKAILLFYIMTVTYISVIDTFTEYEGDSAIIRVVVFGFLLMGLLALERLIQGEKLNGLAANMNRHRWIVPLTVMLGVSSIVAFAAPKADPLWPDPVPYIQSFAEGSGGLSGVNKLGYDTDDSQLGGPFIGDPTVVFTSEVTREHYWRIETKDMYTGKGWEQSLDEEDGVPFASGEELPFSFTAEDEERDLETENVKIEKGYSHVVYPYGVENVIGNEKGNFEFLPVKEKIRSLDEKGEPVNLSEYALTYRQPSYSQKGMRAANEGQEAMQVPEFVERYTQIPASTPQRVKDLAAEITQDKKDWYDKVRAIEGYFEKEAFVYDQFDVPVPEEDQDYVDQFLFETQRGYCDNYSTSMVVMVRSLGIPARWVKGYTEGEYRRQIDSQYKLYEVSNNNAHSWVEVFFPEVGWVPFEPTVGFSNNIAYEYDLDVPDTDEDQAPIPEKEETPKKPLEPTEDEAAGGGFSFKDLWETIKTFFAENWGKILIGFLLLVLAAVLAYIFRRRWLPYYLIIYYRRRKSEDVYSEAYISLVKQLGRYGLKMQDGQTLRGYSRYIDTFFGTYEMTSLTNRYERTLYGHKPDHEDWVKMRELWENLIKKTTG</sequence>
<dbReference type="Pfam" id="PF01841">
    <property type="entry name" value="Transglut_core"/>
    <property type="match status" value="1"/>
</dbReference>
<feature type="transmembrane region" description="Helical" evidence="2">
    <location>
        <begin position="616"/>
        <end position="636"/>
    </location>
</feature>
<keyword evidence="4" id="KW-0645">Protease</keyword>
<feature type="transmembrane region" description="Helical" evidence="2">
    <location>
        <begin position="204"/>
        <end position="222"/>
    </location>
</feature>
<dbReference type="InterPro" id="IPR052901">
    <property type="entry name" value="Bact_TGase-like"/>
</dbReference>
<dbReference type="Gene3D" id="3.10.620.30">
    <property type="match status" value="1"/>
</dbReference>
<feature type="transmembrane region" description="Helical" evidence="2">
    <location>
        <begin position="39"/>
        <end position="55"/>
    </location>
</feature>
<evidence type="ECO:0000256" key="1">
    <source>
        <dbReference type="SAM" id="MobiDB-lite"/>
    </source>
</evidence>
<feature type="transmembrane region" description="Helical" evidence="2">
    <location>
        <begin position="67"/>
        <end position="93"/>
    </location>
</feature>
<dbReference type="GO" id="GO:0008233">
    <property type="term" value="F:peptidase activity"/>
    <property type="evidence" value="ECO:0007669"/>
    <property type="project" value="UniProtKB-KW"/>
</dbReference>
<dbReference type="PANTHER" id="PTHR42736:SF1">
    <property type="entry name" value="PROTEIN-GLUTAMINE GAMMA-GLUTAMYLTRANSFERASE"/>
    <property type="match status" value="1"/>
</dbReference>
<feature type="transmembrane region" description="Helical" evidence="2">
    <location>
        <begin position="9"/>
        <end position="27"/>
    </location>
</feature>
<reference evidence="5" key="1">
    <citation type="submission" date="2016-08" db="EMBL/GenBank/DDBJ databases">
        <authorList>
            <person name="Varghese N."/>
            <person name="Submissions Spin"/>
        </authorList>
    </citation>
    <scope>NUCLEOTIDE SEQUENCE [LARGE SCALE GENOMIC DNA]</scope>
    <source>
        <strain evidence="5">SGD-1123</strain>
    </source>
</reference>
<dbReference type="GO" id="GO:0006508">
    <property type="term" value="P:proteolysis"/>
    <property type="evidence" value="ECO:0007669"/>
    <property type="project" value="UniProtKB-KW"/>
</dbReference>
<organism evidence="4 5">
    <name type="scientific">[Bacillus] enclensis</name>
    <dbReference type="NCBI Taxonomy" id="1402860"/>
    <lineage>
        <taxon>Bacteria</taxon>
        <taxon>Bacillati</taxon>
        <taxon>Bacillota</taxon>
        <taxon>Bacilli</taxon>
        <taxon>Bacillales</taxon>
        <taxon>Bacillaceae</taxon>
        <taxon>Rossellomorea</taxon>
    </lineage>
</organism>
<protein>
    <submittedName>
        <fullName evidence="4">Transglutaminase-like enzyme, putative cysteine protease</fullName>
    </submittedName>
</protein>
<dbReference type="EMBL" id="FMAU01000012">
    <property type="protein sequence ID" value="SCC37197.1"/>
    <property type="molecule type" value="Genomic_DNA"/>
</dbReference>
<accession>A0A0V8H5C3</accession>
<dbReference type="InterPro" id="IPR038765">
    <property type="entry name" value="Papain-like_cys_pep_sf"/>
</dbReference>
<feature type="transmembrane region" description="Helical" evidence="2">
    <location>
        <begin position="142"/>
        <end position="159"/>
    </location>
</feature>
<feature type="transmembrane region" description="Helical" evidence="2">
    <location>
        <begin position="113"/>
        <end position="135"/>
    </location>
</feature>